<evidence type="ECO:0000256" key="3">
    <source>
        <dbReference type="ARBA" id="ARBA00022989"/>
    </source>
</evidence>
<dbReference type="InterPro" id="IPR044880">
    <property type="entry name" value="NCX_ion-bd_dom_sf"/>
</dbReference>
<gene>
    <name evidence="7" type="primary">yrbG_2</name>
    <name evidence="7" type="ORF">Q31a_63750</name>
</gene>
<dbReference type="GO" id="GO:0005262">
    <property type="term" value="F:calcium channel activity"/>
    <property type="evidence" value="ECO:0007669"/>
    <property type="project" value="TreeGrafter"/>
</dbReference>
<feature type="transmembrane region" description="Helical" evidence="5">
    <location>
        <begin position="181"/>
        <end position="199"/>
    </location>
</feature>
<evidence type="ECO:0000256" key="1">
    <source>
        <dbReference type="ARBA" id="ARBA00004141"/>
    </source>
</evidence>
<dbReference type="GO" id="GO:0005886">
    <property type="term" value="C:plasma membrane"/>
    <property type="evidence" value="ECO:0007669"/>
    <property type="project" value="TreeGrafter"/>
</dbReference>
<dbReference type="InterPro" id="IPR004481">
    <property type="entry name" value="K/Na/Ca-exchanger"/>
</dbReference>
<proteinExistence type="predicted"/>
<accession>A0A518GHB1</accession>
<dbReference type="EMBL" id="CP036298">
    <property type="protein sequence ID" value="QDV27982.1"/>
    <property type="molecule type" value="Genomic_DNA"/>
</dbReference>
<dbReference type="PANTHER" id="PTHR10846:SF8">
    <property type="entry name" value="INNER MEMBRANE PROTEIN YRBG"/>
    <property type="match status" value="1"/>
</dbReference>
<dbReference type="RefSeq" id="WP_145086226.1">
    <property type="nucleotide sequence ID" value="NZ_CP036298.1"/>
</dbReference>
<feature type="transmembrane region" description="Helical" evidence="5">
    <location>
        <begin position="6"/>
        <end position="23"/>
    </location>
</feature>
<evidence type="ECO:0000313" key="7">
    <source>
        <dbReference type="EMBL" id="QDV27982.1"/>
    </source>
</evidence>
<feature type="domain" description="Sodium/calcium exchanger membrane region" evidence="6">
    <location>
        <begin position="6"/>
        <end position="128"/>
    </location>
</feature>
<dbReference type="KEGG" id="ahel:Q31a_63750"/>
<feature type="transmembrane region" description="Helical" evidence="5">
    <location>
        <begin position="102"/>
        <end position="125"/>
    </location>
</feature>
<sequence length="334" mass="34145">MFLLSLTFVALSVVIVVAAMFLAKFGDEISERTGLGGSITGLVLLAGATSLPELSVGYSAVKLGAADLTAGGILGSSLANLMILALIDLVSRRPGSILTRAAAAHGLSATVGVLLAGIILIGMLVDSPWTLLNVGPASWAVIGAYCLCARLLFLDERESAKLLAEESTAEPGESKKNVRGAMVSIGGFAVAAAVIFFVAPRMATTADTLAEVTGLGRTFVGTLLLAVVTSLPEAVSSIAAVRLGAADMAIANIFGSNAFNMLILASLDASTTDSLLQVVSGTHAITAAAAIVVTAVGLLTLLYRPRKRYWLIEPDAALIALLVLGALYLVYMAG</sequence>
<feature type="transmembrane region" description="Helical" evidence="5">
    <location>
        <begin position="68"/>
        <end position="90"/>
    </location>
</feature>
<dbReference type="GO" id="GO:0006874">
    <property type="term" value="P:intracellular calcium ion homeostasis"/>
    <property type="evidence" value="ECO:0007669"/>
    <property type="project" value="TreeGrafter"/>
</dbReference>
<evidence type="ECO:0000313" key="8">
    <source>
        <dbReference type="Proteomes" id="UP000318017"/>
    </source>
</evidence>
<evidence type="ECO:0000256" key="2">
    <source>
        <dbReference type="ARBA" id="ARBA00022692"/>
    </source>
</evidence>
<organism evidence="7 8">
    <name type="scientific">Aureliella helgolandensis</name>
    <dbReference type="NCBI Taxonomy" id="2527968"/>
    <lineage>
        <taxon>Bacteria</taxon>
        <taxon>Pseudomonadati</taxon>
        <taxon>Planctomycetota</taxon>
        <taxon>Planctomycetia</taxon>
        <taxon>Pirellulales</taxon>
        <taxon>Pirellulaceae</taxon>
        <taxon>Aureliella</taxon>
    </lineage>
</organism>
<dbReference type="Proteomes" id="UP000318017">
    <property type="component" value="Chromosome"/>
</dbReference>
<dbReference type="InterPro" id="IPR004837">
    <property type="entry name" value="NaCa_Exmemb"/>
</dbReference>
<dbReference type="OrthoDB" id="9794225at2"/>
<feature type="transmembrane region" description="Helical" evidence="5">
    <location>
        <begin position="279"/>
        <end position="303"/>
    </location>
</feature>
<keyword evidence="4 5" id="KW-0472">Membrane</keyword>
<keyword evidence="3 5" id="KW-1133">Transmembrane helix</keyword>
<feature type="transmembrane region" description="Helical" evidence="5">
    <location>
        <begin position="137"/>
        <end position="153"/>
    </location>
</feature>
<dbReference type="GO" id="GO:0008273">
    <property type="term" value="F:calcium, potassium:sodium antiporter activity"/>
    <property type="evidence" value="ECO:0007669"/>
    <property type="project" value="TreeGrafter"/>
</dbReference>
<dbReference type="PANTHER" id="PTHR10846">
    <property type="entry name" value="SODIUM/POTASSIUM/CALCIUM EXCHANGER"/>
    <property type="match status" value="1"/>
</dbReference>
<dbReference type="AlphaFoldDB" id="A0A518GHB1"/>
<feature type="transmembrane region" description="Helical" evidence="5">
    <location>
        <begin position="219"/>
        <end position="241"/>
    </location>
</feature>
<reference evidence="7 8" key="1">
    <citation type="submission" date="2019-02" db="EMBL/GenBank/DDBJ databases">
        <title>Deep-cultivation of Planctomycetes and their phenomic and genomic characterization uncovers novel biology.</title>
        <authorList>
            <person name="Wiegand S."/>
            <person name="Jogler M."/>
            <person name="Boedeker C."/>
            <person name="Pinto D."/>
            <person name="Vollmers J."/>
            <person name="Rivas-Marin E."/>
            <person name="Kohn T."/>
            <person name="Peeters S.H."/>
            <person name="Heuer A."/>
            <person name="Rast P."/>
            <person name="Oberbeckmann S."/>
            <person name="Bunk B."/>
            <person name="Jeske O."/>
            <person name="Meyerdierks A."/>
            <person name="Storesund J.E."/>
            <person name="Kallscheuer N."/>
            <person name="Luecker S."/>
            <person name="Lage O.M."/>
            <person name="Pohl T."/>
            <person name="Merkel B.J."/>
            <person name="Hornburger P."/>
            <person name="Mueller R.-W."/>
            <person name="Bruemmer F."/>
            <person name="Labrenz M."/>
            <person name="Spormann A.M."/>
            <person name="Op den Camp H."/>
            <person name="Overmann J."/>
            <person name="Amann R."/>
            <person name="Jetten M.S.M."/>
            <person name="Mascher T."/>
            <person name="Medema M.H."/>
            <person name="Devos D.P."/>
            <person name="Kaster A.-K."/>
            <person name="Ovreas L."/>
            <person name="Rohde M."/>
            <person name="Galperin M.Y."/>
            <person name="Jogler C."/>
        </authorList>
    </citation>
    <scope>NUCLEOTIDE SEQUENCE [LARGE SCALE GENOMIC DNA]</scope>
    <source>
        <strain evidence="7 8">Q31a</strain>
    </source>
</reference>
<keyword evidence="8" id="KW-1185">Reference proteome</keyword>
<feature type="transmembrane region" description="Helical" evidence="5">
    <location>
        <begin position="248"/>
        <end position="267"/>
    </location>
</feature>
<name>A0A518GHB1_9BACT</name>
<protein>
    <submittedName>
        <fullName evidence="7">Inner membrane protein YrbG</fullName>
    </submittedName>
</protein>
<keyword evidence="2 5" id="KW-0812">Transmembrane</keyword>
<evidence type="ECO:0000256" key="4">
    <source>
        <dbReference type="ARBA" id="ARBA00023136"/>
    </source>
</evidence>
<feature type="transmembrane region" description="Helical" evidence="5">
    <location>
        <begin position="35"/>
        <end position="56"/>
    </location>
</feature>
<feature type="transmembrane region" description="Helical" evidence="5">
    <location>
        <begin position="315"/>
        <end position="333"/>
    </location>
</feature>
<evidence type="ECO:0000256" key="5">
    <source>
        <dbReference type="SAM" id="Phobius"/>
    </source>
</evidence>
<feature type="domain" description="Sodium/calcium exchanger membrane region" evidence="6">
    <location>
        <begin position="184"/>
        <end position="332"/>
    </location>
</feature>
<dbReference type="Gene3D" id="1.20.1420.30">
    <property type="entry name" value="NCX, central ion-binding region"/>
    <property type="match status" value="1"/>
</dbReference>
<dbReference type="Pfam" id="PF01699">
    <property type="entry name" value="Na_Ca_ex"/>
    <property type="match status" value="2"/>
</dbReference>
<comment type="subcellular location">
    <subcellularLocation>
        <location evidence="1">Membrane</location>
        <topology evidence="1">Multi-pass membrane protein</topology>
    </subcellularLocation>
</comment>
<evidence type="ECO:0000259" key="6">
    <source>
        <dbReference type="Pfam" id="PF01699"/>
    </source>
</evidence>